<proteinExistence type="predicted"/>
<evidence type="ECO:0000256" key="2">
    <source>
        <dbReference type="SAM" id="Phobius"/>
    </source>
</evidence>
<dbReference type="Proteomes" id="UP000426444">
    <property type="component" value="Chromosome"/>
</dbReference>
<evidence type="ECO:0000313" key="4">
    <source>
        <dbReference type="EMBL" id="QGT99302.1"/>
    </source>
</evidence>
<dbReference type="InterPro" id="IPR010090">
    <property type="entry name" value="Phage_tape_meas"/>
</dbReference>
<dbReference type="KEGG" id="salq:SYNTR_0709"/>
<dbReference type="AlphaFoldDB" id="A0A6I6DE36"/>
<sequence>MTESLRSIGIHVFSTIDTGSLIHANSLMDDFSDLSRTAIDDIADLDSGMDSFSGTVSNAGRFVQDHWKEIGLAGAAAGAGLEAMIRSQSDLSAATNRLGVTTEMTADEVRGLTSAMSDYTFSEADVLAGMERLTQSNIRTKEEMEALLPVFDLFADATGKDIVQGIDLFDNALSALGIPLNEAEQHMDALAWLTTQTTVSTQQIGQTMRREASAIQDLGLSVDDVAIALSSLEAEGIKGPQAVQAFQGAISDANGDIQDFYHELGVSAETLDAQANSLMKAEGLTGALADANNDVITPMQKLQSQAEILMYNYGDLIGAAGALTPILMGLGPAIQLVTIAKSGLALAAGAVSAPILLTVGAVALLAGGITYLWKTNEGFRDGVIDAWDTVTGGIGTAIDWTGDKINWLQDRFYGVLDFFENFSLREVGSNIMQGLIGGITDKIADLKSAVTNVGSTIRDGVTGFFGINSPSKLMMEYGGNIGQGLEVGMIDTMPELNHTFNELTMPDIEPAFLERPVSHPASRESRGGNHNVTFNNEFNFTVNGADERAADELMDRVRRDIVSIMEDYWELMNVKQLGGAI</sequence>
<dbReference type="PANTHER" id="PTHR37813:SF1">
    <property type="entry name" value="FELS-2 PROPHAGE PROTEIN"/>
    <property type="match status" value="1"/>
</dbReference>
<feature type="domain" description="Phage tail tape measure protein" evidence="3">
    <location>
        <begin position="116"/>
        <end position="306"/>
    </location>
</feature>
<accession>A0A6I6DE36</accession>
<keyword evidence="2" id="KW-1133">Transmembrane helix</keyword>
<keyword evidence="1" id="KW-1188">Viral release from host cell</keyword>
<gene>
    <name evidence="4" type="ORF">SYNTR_0709</name>
</gene>
<dbReference type="Pfam" id="PF10145">
    <property type="entry name" value="PhageMin_Tail"/>
    <property type="match status" value="1"/>
</dbReference>
<dbReference type="EMBL" id="CP046457">
    <property type="protein sequence ID" value="QGT99302.1"/>
    <property type="molecule type" value="Genomic_DNA"/>
</dbReference>
<dbReference type="OrthoDB" id="9780715at2"/>
<evidence type="ECO:0000313" key="5">
    <source>
        <dbReference type="Proteomes" id="UP000426444"/>
    </source>
</evidence>
<evidence type="ECO:0000259" key="3">
    <source>
        <dbReference type="Pfam" id="PF10145"/>
    </source>
</evidence>
<keyword evidence="5" id="KW-1185">Reference proteome</keyword>
<protein>
    <recommendedName>
        <fullName evidence="3">Phage tail tape measure protein domain-containing protein</fullName>
    </recommendedName>
</protein>
<dbReference type="RefSeq" id="WP_156203216.1">
    <property type="nucleotide sequence ID" value="NZ_CP046457.1"/>
</dbReference>
<organism evidence="4 5">
    <name type="scientific">Candidatus Syntrophocurvum alkaliphilum</name>
    <dbReference type="NCBI Taxonomy" id="2293317"/>
    <lineage>
        <taxon>Bacteria</taxon>
        <taxon>Bacillati</taxon>
        <taxon>Bacillota</taxon>
        <taxon>Clostridia</taxon>
        <taxon>Eubacteriales</taxon>
        <taxon>Syntrophomonadaceae</taxon>
        <taxon>Candidatus Syntrophocurvum</taxon>
    </lineage>
</organism>
<dbReference type="PANTHER" id="PTHR37813">
    <property type="entry name" value="FELS-2 PROPHAGE PROTEIN"/>
    <property type="match status" value="1"/>
</dbReference>
<reference evidence="5" key="1">
    <citation type="journal article" date="2019" name="Microbiology">
        <title>Complete Genome Sequence of an Uncultured Bacterium of the Candidate Phylum Bipolaricaulota.</title>
        <authorList>
            <person name="Kadnikov V.V."/>
            <person name="Mardanov A.V."/>
            <person name="Beletsky A.V."/>
            <person name="Frank Y.A."/>
            <person name="Karnachuk O.V."/>
            <person name="Ravin N.V."/>
        </authorList>
    </citation>
    <scope>NUCLEOTIDE SEQUENCE [LARGE SCALE GENOMIC DNA]</scope>
</reference>
<keyword evidence="2" id="KW-0472">Membrane</keyword>
<name>A0A6I6DE36_9FIRM</name>
<keyword evidence="2" id="KW-0812">Transmembrane</keyword>
<feature type="transmembrane region" description="Helical" evidence="2">
    <location>
        <begin position="316"/>
        <end position="337"/>
    </location>
</feature>
<feature type="transmembrane region" description="Helical" evidence="2">
    <location>
        <begin position="344"/>
        <end position="373"/>
    </location>
</feature>
<evidence type="ECO:0000256" key="1">
    <source>
        <dbReference type="ARBA" id="ARBA00022612"/>
    </source>
</evidence>